<dbReference type="InterPro" id="IPR004089">
    <property type="entry name" value="MCPsignal_dom"/>
</dbReference>
<comment type="caution">
    <text evidence="4">The sequence shown here is derived from an EMBL/GenBank/DDBJ whole genome shotgun (WGS) entry which is preliminary data.</text>
</comment>
<dbReference type="SUPFAM" id="SSF58104">
    <property type="entry name" value="Methyl-accepting chemotaxis protein (MCP) signaling domain"/>
    <property type="match status" value="1"/>
</dbReference>
<sequence>MANAMLAEDPAPPAVELSDIMEPQFWQRLQDAFSKATGLAAVTVDTEKPVSNPSNFTRFCMDLVRKSPEGLRRCMECDLNGGKHSRETGRPSVYDCHAGLVDMAAPIIVDGEQVGSVIGGQVLTQEPDEAAFRRYAEELDINPDTYIEALRAVPRTTRARVEAAADLLYLIATEIGNTWHQQRTIANISEAIHSDVAGIRDATGQLQTDSAATRSTQTDLEAGITDIRATLENINGVLTGIRTIAGQTRLLGLNASIEAARAGHVGLGFNIIAQEVRALSEHSRRTVDEIESFTANIQADTETIIGAVSTLATALDQQAASVVTLEDVCDRISRDAMEIGALVQKRRD</sequence>
<evidence type="ECO:0000256" key="1">
    <source>
        <dbReference type="ARBA" id="ARBA00023224"/>
    </source>
</evidence>
<accession>A0A5M6I9Y4</accession>
<name>A0A5M6I9Y4_9PROT</name>
<feature type="domain" description="Methyl-accepting transducer" evidence="3">
    <location>
        <begin position="159"/>
        <end position="348"/>
    </location>
</feature>
<organism evidence="4 5">
    <name type="scientific">Roseospira marina</name>
    <dbReference type="NCBI Taxonomy" id="140057"/>
    <lineage>
        <taxon>Bacteria</taxon>
        <taxon>Pseudomonadati</taxon>
        <taxon>Pseudomonadota</taxon>
        <taxon>Alphaproteobacteria</taxon>
        <taxon>Rhodospirillales</taxon>
        <taxon>Rhodospirillaceae</taxon>
        <taxon>Roseospira</taxon>
    </lineage>
</organism>
<evidence type="ECO:0000313" key="5">
    <source>
        <dbReference type="Proteomes" id="UP000324065"/>
    </source>
</evidence>
<dbReference type="Pfam" id="PF10114">
    <property type="entry name" value="PocR"/>
    <property type="match status" value="1"/>
</dbReference>
<dbReference type="RefSeq" id="WP_150062756.1">
    <property type="nucleotide sequence ID" value="NZ_JACHII010000009.1"/>
</dbReference>
<keyword evidence="5" id="KW-1185">Reference proteome</keyword>
<dbReference type="GO" id="GO:0016020">
    <property type="term" value="C:membrane"/>
    <property type="evidence" value="ECO:0007669"/>
    <property type="project" value="InterPro"/>
</dbReference>
<keyword evidence="1 2" id="KW-0807">Transducer</keyword>
<evidence type="ECO:0000313" key="4">
    <source>
        <dbReference type="EMBL" id="KAA5605086.1"/>
    </source>
</evidence>
<dbReference type="Gene3D" id="1.10.287.950">
    <property type="entry name" value="Methyl-accepting chemotaxis protein"/>
    <property type="match status" value="1"/>
</dbReference>
<evidence type="ECO:0000256" key="2">
    <source>
        <dbReference type="PROSITE-ProRule" id="PRU00284"/>
    </source>
</evidence>
<dbReference type="PROSITE" id="PS50111">
    <property type="entry name" value="CHEMOTAXIS_TRANSDUC_2"/>
    <property type="match status" value="1"/>
</dbReference>
<dbReference type="AlphaFoldDB" id="A0A5M6I9Y4"/>
<gene>
    <name evidence="4" type="ORF">F1188_12425</name>
</gene>
<protein>
    <submittedName>
        <fullName evidence="4">Chemotaxis protein</fullName>
    </submittedName>
</protein>
<evidence type="ECO:0000259" key="3">
    <source>
        <dbReference type="PROSITE" id="PS50111"/>
    </source>
</evidence>
<dbReference type="GO" id="GO:0007165">
    <property type="term" value="P:signal transduction"/>
    <property type="evidence" value="ECO:0007669"/>
    <property type="project" value="UniProtKB-KW"/>
</dbReference>
<dbReference type="InterPro" id="IPR018771">
    <property type="entry name" value="PocR_dom"/>
</dbReference>
<reference evidence="4 5" key="1">
    <citation type="submission" date="2019-09" db="EMBL/GenBank/DDBJ databases">
        <title>Genome sequence of Roseospira marina, one of the more divergent members of the non-sulfur purple photosynthetic bacterial family, the Rhodospirillaceae.</title>
        <authorList>
            <person name="Meyer T."/>
            <person name="Kyndt J."/>
        </authorList>
    </citation>
    <scope>NUCLEOTIDE SEQUENCE [LARGE SCALE GENOMIC DNA]</scope>
    <source>
        <strain evidence="4 5">DSM 15113</strain>
    </source>
</reference>
<dbReference type="PANTHER" id="PTHR32089">
    <property type="entry name" value="METHYL-ACCEPTING CHEMOTAXIS PROTEIN MCPB"/>
    <property type="match status" value="1"/>
</dbReference>
<dbReference type="Pfam" id="PF00015">
    <property type="entry name" value="MCPsignal"/>
    <property type="match status" value="1"/>
</dbReference>
<dbReference type="PANTHER" id="PTHR32089:SF112">
    <property type="entry name" value="LYSOZYME-LIKE PROTEIN-RELATED"/>
    <property type="match status" value="1"/>
</dbReference>
<dbReference type="EMBL" id="VWPJ01000011">
    <property type="protein sequence ID" value="KAA5605086.1"/>
    <property type="molecule type" value="Genomic_DNA"/>
</dbReference>
<dbReference type="Proteomes" id="UP000324065">
    <property type="component" value="Unassembled WGS sequence"/>
</dbReference>
<dbReference type="OrthoDB" id="3378718at2"/>
<proteinExistence type="predicted"/>